<feature type="binding site" evidence="6">
    <location>
        <position position="235"/>
    </location>
    <ligand>
        <name>(6S)-NADPHX</name>
        <dbReference type="ChEBI" id="CHEBI:64076"/>
    </ligand>
</feature>
<dbReference type="PANTHER" id="PTHR12592:SF0">
    <property type="entry name" value="ATP-DEPENDENT (S)-NAD(P)H-HYDRATE DEHYDRATASE"/>
    <property type="match status" value="1"/>
</dbReference>
<feature type="domain" description="YjeF C-terminal" evidence="7">
    <location>
        <begin position="10"/>
        <end position="294"/>
    </location>
</feature>
<feature type="binding site" evidence="6">
    <location>
        <position position="234"/>
    </location>
    <ligand>
        <name>AMP</name>
        <dbReference type="ChEBI" id="CHEBI:456215"/>
    </ligand>
</feature>
<evidence type="ECO:0000313" key="9">
    <source>
        <dbReference type="Proteomes" id="UP000293638"/>
    </source>
</evidence>
<comment type="function">
    <text evidence="6">Catalyzes the dehydration of the S-form of NAD(P)HX at the expense of ADP, which is converted to AMP. Together with NAD(P)HX epimerase, which catalyzes the epimerization of the S- and R-forms, the enzyme allows the repair of both epimers of NAD(P)HX, a damaged form of NAD(P)H that is a result of enzymatic or heat-dependent hydration.</text>
</comment>
<keyword evidence="8" id="KW-0808">Transferase</keyword>
<keyword evidence="1 6" id="KW-0547">Nucleotide-binding</keyword>
<protein>
    <recommendedName>
        <fullName evidence="6">ADP-dependent (S)-NAD(P)H-hydrate dehydratase</fullName>
        <ecNumber evidence="6">4.2.1.136</ecNumber>
    </recommendedName>
    <alternativeName>
        <fullName evidence="6">ADP-dependent NAD(P)HX dehydratase</fullName>
    </alternativeName>
</protein>
<keyword evidence="3 6" id="KW-0521">NADP</keyword>
<keyword evidence="9" id="KW-1185">Reference proteome</keyword>
<dbReference type="GO" id="GO:0016301">
    <property type="term" value="F:kinase activity"/>
    <property type="evidence" value="ECO:0007669"/>
    <property type="project" value="UniProtKB-KW"/>
</dbReference>
<dbReference type="RefSeq" id="WP_130492692.1">
    <property type="nucleotide sequence ID" value="NZ_SGXD01000002.1"/>
</dbReference>
<dbReference type="PANTHER" id="PTHR12592">
    <property type="entry name" value="ATP-DEPENDENT (S)-NAD(P)H-HYDRATE DEHYDRATASE FAMILY MEMBER"/>
    <property type="match status" value="1"/>
</dbReference>
<dbReference type="InterPro" id="IPR029056">
    <property type="entry name" value="Ribokinase-like"/>
</dbReference>
<keyword evidence="4 6" id="KW-0520">NAD</keyword>
<comment type="caution">
    <text evidence="6">Lacks conserved residue(s) required for the propagation of feature annotation.</text>
</comment>
<keyword evidence="5 6" id="KW-0456">Lyase</keyword>
<dbReference type="Pfam" id="PF01256">
    <property type="entry name" value="Carb_kinase"/>
    <property type="match status" value="1"/>
</dbReference>
<dbReference type="OrthoDB" id="9806925at2"/>
<dbReference type="HAMAP" id="MF_01965">
    <property type="entry name" value="NADHX_dehydratase"/>
    <property type="match status" value="1"/>
</dbReference>
<dbReference type="NCBIfam" id="TIGR00196">
    <property type="entry name" value="yjeF_cterm"/>
    <property type="match status" value="1"/>
</dbReference>
<dbReference type="GO" id="GO:0046496">
    <property type="term" value="P:nicotinamide nucleotide metabolic process"/>
    <property type="evidence" value="ECO:0007669"/>
    <property type="project" value="UniProtKB-UniRule"/>
</dbReference>
<evidence type="ECO:0000256" key="3">
    <source>
        <dbReference type="ARBA" id="ARBA00022857"/>
    </source>
</evidence>
<feature type="binding site" evidence="6">
    <location>
        <position position="116"/>
    </location>
    <ligand>
        <name>(6S)-NADPHX</name>
        <dbReference type="ChEBI" id="CHEBI:64076"/>
    </ligand>
</feature>
<organism evidence="8 9">
    <name type="scientific">Motilibacter rhizosphaerae</name>
    <dbReference type="NCBI Taxonomy" id="598652"/>
    <lineage>
        <taxon>Bacteria</taxon>
        <taxon>Bacillati</taxon>
        <taxon>Actinomycetota</taxon>
        <taxon>Actinomycetes</taxon>
        <taxon>Motilibacterales</taxon>
        <taxon>Motilibacteraceae</taxon>
        <taxon>Motilibacter</taxon>
    </lineage>
</organism>
<comment type="catalytic activity">
    <reaction evidence="6">
        <text>(6S)-NADPHX + ADP = AMP + phosphate + NADPH + H(+)</text>
        <dbReference type="Rhea" id="RHEA:32235"/>
        <dbReference type="ChEBI" id="CHEBI:15378"/>
        <dbReference type="ChEBI" id="CHEBI:43474"/>
        <dbReference type="ChEBI" id="CHEBI:57783"/>
        <dbReference type="ChEBI" id="CHEBI:64076"/>
        <dbReference type="ChEBI" id="CHEBI:456215"/>
        <dbReference type="ChEBI" id="CHEBI:456216"/>
        <dbReference type="EC" id="4.2.1.136"/>
    </reaction>
</comment>
<reference evidence="8 9" key="1">
    <citation type="submission" date="2019-02" db="EMBL/GenBank/DDBJ databases">
        <title>Genomic Encyclopedia of Type Strains, Phase IV (KMG-IV): sequencing the most valuable type-strain genomes for metagenomic binning, comparative biology and taxonomic classification.</title>
        <authorList>
            <person name="Goeker M."/>
        </authorList>
    </citation>
    <scope>NUCLEOTIDE SEQUENCE [LARGE SCALE GENOMIC DNA]</scope>
    <source>
        <strain evidence="8 9">DSM 45622</strain>
    </source>
</reference>
<dbReference type="Gene3D" id="3.40.1190.20">
    <property type="match status" value="1"/>
</dbReference>
<accession>A0A4Q7NUV0</accession>
<comment type="cofactor">
    <cofactor evidence="6">
        <name>Mg(2+)</name>
        <dbReference type="ChEBI" id="CHEBI:18420"/>
    </cofactor>
</comment>
<evidence type="ECO:0000259" key="7">
    <source>
        <dbReference type="PROSITE" id="PS51383"/>
    </source>
</evidence>
<name>A0A4Q7NUV0_9ACTN</name>
<dbReference type="EC" id="4.2.1.136" evidence="6"/>
<evidence type="ECO:0000256" key="1">
    <source>
        <dbReference type="ARBA" id="ARBA00022741"/>
    </source>
</evidence>
<comment type="catalytic activity">
    <reaction evidence="6">
        <text>(6S)-NADHX + ADP = AMP + phosphate + NADH + H(+)</text>
        <dbReference type="Rhea" id="RHEA:32223"/>
        <dbReference type="ChEBI" id="CHEBI:15378"/>
        <dbReference type="ChEBI" id="CHEBI:43474"/>
        <dbReference type="ChEBI" id="CHEBI:57945"/>
        <dbReference type="ChEBI" id="CHEBI:64074"/>
        <dbReference type="ChEBI" id="CHEBI:456215"/>
        <dbReference type="ChEBI" id="CHEBI:456216"/>
        <dbReference type="EC" id="4.2.1.136"/>
    </reaction>
</comment>
<dbReference type="EMBL" id="SGXD01000002">
    <property type="protein sequence ID" value="RZS90202.1"/>
    <property type="molecule type" value="Genomic_DNA"/>
</dbReference>
<feature type="binding site" evidence="6">
    <location>
        <position position="45"/>
    </location>
    <ligand>
        <name>(6S)-NADPHX</name>
        <dbReference type="ChEBI" id="CHEBI:64076"/>
    </ligand>
</feature>
<evidence type="ECO:0000256" key="5">
    <source>
        <dbReference type="ARBA" id="ARBA00023239"/>
    </source>
</evidence>
<dbReference type="GO" id="GO:0110051">
    <property type="term" value="P:metabolite repair"/>
    <property type="evidence" value="ECO:0007669"/>
    <property type="project" value="TreeGrafter"/>
</dbReference>
<keyword evidence="8" id="KW-0418">Kinase</keyword>
<dbReference type="PROSITE" id="PS51383">
    <property type="entry name" value="YJEF_C_3"/>
    <property type="match status" value="1"/>
</dbReference>
<gene>
    <name evidence="6" type="primary">nnrD</name>
    <name evidence="8" type="ORF">EV189_1986</name>
</gene>
<comment type="subunit">
    <text evidence="6">Homotetramer.</text>
</comment>
<dbReference type="AlphaFoldDB" id="A0A4Q7NUV0"/>
<dbReference type="Proteomes" id="UP000293638">
    <property type="component" value="Unassembled WGS sequence"/>
</dbReference>
<evidence type="ECO:0000256" key="6">
    <source>
        <dbReference type="HAMAP-Rule" id="MF_01965"/>
    </source>
</evidence>
<dbReference type="GO" id="GO:0052856">
    <property type="term" value="F:NAD(P)HX epimerase activity"/>
    <property type="evidence" value="ECO:0007669"/>
    <property type="project" value="TreeGrafter"/>
</dbReference>
<keyword evidence="2 6" id="KW-0067">ATP-binding</keyword>
<dbReference type="GO" id="GO:0005524">
    <property type="term" value="F:ATP binding"/>
    <property type="evidence" value="ECO:0007669"/>
    <property type="project" value="UniProtKB-KW"/>
</dbReference>
<evidence type="ECO:0000256" key="2">
    <source>
        <dbReference type="ARBA" id="ARBA00022840"/>
    </source>
</evidence>
<dbReference type="SUPFAM" id="SSF53613">
    <property type="entry name" value="Ribokinase-like"/>
    <property type="match status" value="1"/>
</dbReference>
<dbReference type="GO" id="GO:0052855">
    <property type="term" value="F:ADP-dependent NAD(P)H-hydrate dehydratase activity"/>
    <property type="evidence" value="ECO:0007669"/>
    <property type="project" value="UniProtKB-UniRule"/>
</dbReference>
<evidence type="ECO:0000313" key="8">
    <source>
        <dbReference type="EMBL" id="RZS90202.1"/>
    </source>
</evidence>
<dbReference type="InterPro" id="IPR000631">
    <property type="entry name" value="CARKD"/>
</dbReference>
<dbReference type="CDD" id="cd01171">
    <property type="entry name" value="YXKO-related"/>
    <property type="match status" value="1"/>
</dbReference>
<sequence length="296" mass="29243">MSLEPGVVEVTSGVLRAWPLPAPGGSKEARGRTLVVGGSSRTPGAVLLAAEAALRTGAGKLQIATVASVATGISLAVPEALVIALPETADGTIDPSGLAEVLEIAPQADAVLLGPGMTGEDETAAVVRALLDALGDEAAVVLDALALAPVSADAGVLGATAGRAVLTPNLPELGYLLAQDPDAVDDARTAVRQVVRRTGAVVTGGGAESWTVAPDGRTWHDGSGGPGLGVSGSGDVQAGAVAGLLARGAEPAQAAVWATHLHKRAGERLAAAVGTVGFLARELPPELPKVLLELQG</sequence>
<evidence type="ECO:0000256" key="4">
    <source>
        <dbReference type="ARBA" id="ARBA00023027"/>
    </source>
</evidence>
<comment type="similarity">
    <text evidence="6">Belongs to the NnrD/CARKD family.</text>
</comment>
<comment type="caution">
    <text evidence="8">The sequence shown here is derived from an EMBL/GenBank/DDBJ whole genome shotgun (WGS) entry which is preliminary data.</text>
</comment>
<proteinExistence type="inferred from homology"/>